<dbReference type="Proteomes" id="UP000694568">
    <property type="component" value="Unplaced"/>
</dbReference>
<evidence type="ECO:0000313" key="3">
    <source>
        <dbReference type="Proteomes" id="UP000694568"/>
    </source>
</evidence>
<dbReference type="Ensembl" id="ENSSLUT00000038257.1">
    <property type="protein sequence ID" value="ENSSLUP00000037107.1"/>
    <property type="gene ID" value="ENSSLUG00000016563.1"/>
</dbReference>
<protein>
    <submittedName>
        <fullName evidence="2">Uncharacterized protein</fullName>
    </submittedName>
</protein>
<evidence type="ECO:0000256" key="1">
    <source>
        <dbReference type="SAM" id="MobiDB-lite"/>
    </source>
</evidence>
<sequence length="172" mass="17685">MAEVGFRRNPTAKGRLTRRETDAGDGGRATITCGTKRHTRDAIPARPGESPVLLDPSTPPTNLPTRIFVSSYYSLPFPNIFCYVSPSHSPCSGVSASHSPCSGVSPSHSPCSGVSPSHSPCSGVSLSHSPCSGVSPSHSPCSGVSASHSPCSDVSPSHSPCSDVSPLSFPLL</sequence>
<feature type="region of interest" description="Disordered" evidence="1">
    <location>
        <begin position="1"/>
        <end position="59"/>
    </location>
</feature>
<proteinExistence type="predicted"/>
<evidence type="ECO:0000313" key="2">
    <source>
        <dbReference type="Ensembl" id="ENSSLUP00000037107.1"/>
    </source>
</evidence>
<keyword evidence="3" id="KW-1185">Reference proteome</keyword>
<dbReference type="AlphaFoldDB" id="A0A8C9ZA18"/>
<reference evidence="2" key="1">
    <citation type="submission" date="2025-08" db="UniProtKB">
        <authorList>
            <consortium name="Ensembl"/>
        </authorList>
    </citation>
    <scope>IDENTIFICATION</scope>
</reference>
<dbReference type="GeneTree" id="ENSGT01150000288645"/>
<name>A0A8C9ZA18_SANLU</name>
<organism evidence="2 3">
    <name type="scientific">Sander lucioperca</name>
    <name type="common">Pike-perch</name>
    <name type="synonym">Perca lucioperca</name>
    <dbReference type="NCBI Taxonomy" id="283035"/>
    <lineage>
        <taxon>Eukaryota</taxon>
        <taxon>Metazoa</taxon>
        <taxon>Chordata</taxon>
        <taxon>Craniata</taxon>
        <taxon>Vertebrata</taxon>
        <taxon>Euteleostomi</taxon>
        <taxon>Actinopterygii</taxon>
        <taxon>Neopterygii</taxon>
        <taxon>Teleostei</taxon>
        <taxon>Neoteleostei</taxon>
        <taxon>Acanthomorphata</taxon>
        <taxon>Eupercaria</taxon>
        <taxon>Perciformes</taxon>
        <taxon>Percoidei</taxon>
        <taxon>Percidae</taxon>
        <taxon>Luciopercinae</taxon>
        <taxon>Sander</taxon>
    </lineage>
</organism>
<accession>A0A8C9ZA18</accession>
<reference evidence="2" key="2">
    <citation type="submission" date="2025-09" db="UniProtKB">
        <authorList>
            <consortium name="Ensembl"/>
        </authorList>
    </citation>
    <scope>IDENTIFICATION</scope>
</reference>